<organism evidence="1 2">
    <name type="scientific">Frigoriglobus tundricola</name>
    <dbReference type="NCBI Taxonomy" id="2774151"/>
    <lineage>
        <taxon>Bacteria</taxon>
        <taxon>Pseudomonadati</taxon>
        <taxon>Planctomycetota</taxon>
        <taxon>Planctomycetia</taxon>
        <taxon>Gemmatales</taxon>
        <taxon>Gemmataceae</taxon>
        <taxon>Frigoriglobus</taxon>
    </lineage>
</organism>
<dbReference type="InterPro" id="IPR010869">
    <property type="entry name" value="DUF1501"/>
</dbReference>
<dbReference type="SUPFAM" id="SSF53649">
    <property type="entry name" value="Alkaline phosphatase-like"/>
    <property type="match status" value="1"/>
</dbReference>
<proteinExistence type="predicted"/>
<name>A0A6M5Z036_9BACT</name>
<evidence type="ECO:0000313" key="1">
    <source>
        <dbReference type="EMBL" id="QJW99669.1"/>
    </source>
</evidence>
<dbReference type="PROSITE" id="PS51318">
    <property type="entry name" value="TAT"/>
    <property type="match status" value="1"/>
</dbReference>
<accession>A0A6M5Z036</accession>
<sequence>MIRLDADRPATFCDGLSRRDFLHAGALLPLGLTLPDLQRAKAATGTDDDVNGIMLFLVGGPSQLDTWDLKPNAPAEIRGPFRPIKTRVSGLEISEIFPRMANHADKFSLVRSVYHTATAVHDTGHQMMQTGRLFTGGVEHPHVGCTLGYLKGGRGELPAHVLLPKPIGRTGGNLPHGHTAGYLGKPHDPFILNADPNAPGFKVPDLLPPEYISAIRAERRQKLRDAVDGATNAFEQSEQVKQLDDNFKLAYKLMSSAKAREAFALEKEPEKTRERYGRTRFGQCCLMARRLIEAGVRFVTVNMFETVFDEVTWDIHGSKPFTDIVQMSKEVAPNFDQAYSALLEDLDTRGLLSNTMVVALGEFGRTPKVNPAGGRDHHPGAWTVVMGGGPIKGGRVVGETDEQGYAPKTRPVTPGEIAATIYKGLGLDPHKELPGPQNRPMPMVDYALKPIAELF</sequence>
<dbReference type="InterPro" id="IPR017850">
    <property type="entry name" value="Alkaline_phosphatase_core_sf"/>
</dbReference>
<dbReference type="AlphaFoldDB" id="A0A6M5Z036"/>
<dbReference type="EMBL" id="CP053452">
    <property type="protein sequence ID" value="QJW99669.1"/>
    <property type="molecule type" value="Genomic_DNA"/>
</dbReference>
<dbReference type="Pfam" id="PF07394">
    <property type="entry name" value="DUF1501"/>
    <property type="match status" value="1"/>
</dbReference>
<dbReference type="PANTHER" id="PTHR43737">
    <property type="entry name" value="BLL7424 PROTEIN"/>
    <property type="match status" value="1"/>
</dbReference>
<dbReference type="Proteomes" id="UP000503447">
    <property type="component" value="Chromosome"/>
</dbReference>
<dbReference type="KEGG" id="ftj:FTUN_7288"/>
<evidence type="ECO:0000313" key="2">
    <source>
        <dbReference type="Proteomes" id="UP000503447"/>
    </source>
</evidence>
<reference evidence="2" key="1">
    <citation type="submission" date="2020-05" db="EMBL/GenBank/DDBJ databases">
        <title>Frigoriglobus tundricola gen. nov., sp. nov., a psychrotolerant cellulolytic planctomycete of the family Gemmataceae with two divergent copies of 16S rRNA gene.</title>
        <authorList>
            <person name="Kulichevskaya I.S."/>
            <person name="Ivanova A.A."/>
            <person name="Naumoff D.G."/>
            <person name="Beletsky A.V."/>
            <person name="Rijpstra W.I.C."/>
            <person name="Sinninghe Damste J.S."/>
            <person name="Mardanov A.V."/>
            <person name="Ravin N.V."/>
            <person name="Dedysh S.N."/>
        </authorList>
    </citation>
    <scope>NUCLEOTIDE SEQUENCE [LARGE SCALE GENOMIC DNA]</scope>
    <source>
        <strain evidence="2">PL17</strain>
    </source>
</reference>
<dbReference type="RefSeq" id="WP_171474592.1">
    <property type="nucleotide sequence ID" value="NZ_CP053452.2"/>
</dbReference>
<protein>
    <submittedName>
        <fullName evidence="1">Uncharacterized DUF1501 protein, type 2</fullName>
    </submittedName>
</protein>
<keyword evidence="2" id="KW-1185">Reference proteome</keyword>
<dbReference type="PANTHER" id="PTHR43737:SF1">
    <property type="entry name" value="DUF1501 DOMAIN-CONTAINING PROTEIN"/>
    <property type="match status" value="1"/>
</dbReference>
<gene>
    <name evidence="1" type="ORF">FTUN_7288</name>
</gene>
<dbReference type="InterPro" id="IPR006311">
    <property type="entry name" value="TAT_signal"/>
</dbReference>